<organism evidence="2 3">
    <name type="scientific">Azomonas macrocytogenes</name>
    <name type="common">Azotobacter macrocytogenes</name>
    <dbReference type="NCBI Taxonomy" id="69962"/>
    <lineage>
        <taxon>Bacteria</taxon>
        <taxon>Pseudomonadati</taxon>
        <taxon>Pseudomonadota</taxon>
        <taxon>Gammaproteobacteria</taxon>
        <taxon>Pseudomonadales</taxon>
        <taxon>Pseudomonadaceae</taxon>
        <taxon>Azomonas</taxon>
    </lineage>
</organism>
<feature type="transmembrane region" description="Helical" evidence="1">
    <location>
        <begin position="21"/>
        <end position="39"/>
    </location>
</feature>
<dbReference type="RefSeq" id="WP_183166324.1">
    <property type="nucleotide sequence ID" value="NZ_JACHXI010000007.1"/>
</dbReference>
<protein>
    <submittedName>
        <fullName evidence="2">Uncharacterized protein</fullName>
    </submittedName>
</protein>
<keyword evidence="1" id="KW-0472">Membrane</keyword>
<keyword evidence="1" id="KW-1133">Transmembrane helix</keyword>
<comment type="caution">
    <text evidence="2">The sequence shown here is derived from an EMBL/GenBank/DDBJ whole genome shotgun (WGS) entry which is preliminary data.</text>
</comment>
<dbReference type="EMBL" id="JACHXI010000007">
    <property type="protein sequence ID" value="MBB3103379.1"/>
    <property type="molecule type" value="Genomic_DNA"/>
</dbReference>
<evidence type="ECO:0000313" key="3">
    <source>
        <dbReference type="Proteomes" id="UP000549250"/>
    </source>
</evidence>
<proteinExistence type="predicted"/>
<dbReference type="Proteomes" id="UP000549250">
    <property type="component" value="Unassembled WGS sequence"/>
</dbReference>
<keyword evidence="1" id="KW-0812">Transmembrane</keyword>
<dbReference type="AlphaFoldDB" id="A0A839T301"/>
<accession>A0A839T301</accession>
<evidence type="ECO:0000313" key="2">
    <source>
        <dbReference type="EMBL" id="MBB3103379.1"/>
    </source>
</evidence>
<sequence>MKKLEIPKITPKSQQAWLKELMLAFFVLLLALPFCFVLYETMGMSPAMTLPTIMIGWGFVRTSTRVFED</sequence>
<evidence type="ECO:0000256" key="1">
    <source>
        <dbReference type="SAM" id="Phobius"/>
    </source>
</evidence>
<name>A0A839T301_AZOMA</name>
<gene>
    <name evidence="2" type="ORF">FHR87_001775</name>
</gene>
<keyword evidence="3" id="KW-1185">Reference proteome</keyword>
<reference evidence="2 3" key="1">
    <citation type="submission" date="2020-08" db="EMBL/GenBank/DDBJ databases">
        <title>Genomic Encyclopedia of Type Strains, Phase III (KMG-III): the genomes of soil and plant-associated and newly described type strains.</title>
        <authorList>
            <person name="Whitman W."/>
        </authorList>
    </citation>
    <scope>NUCLEOTIDE SEQUENCE [LARGE SCALE GENOMIC DNA]</scope>
    <source>
        <strain evidence="2 3">CECT 4462</strain>
    </source>
</reference>